<dbReference type="InterPro" id="IPR000873">
    <property type="entry name" value="AMP-dep_synth/lig_dom"/>
</dbReference>
<dbReference type="Pfam" id="PF00501">
    <property type="entry name" value="AMP-binding"/>
    <property type="match status" value="1"/>
</dbReference>
<dbReference type="PANTHER" id="PTHR43767">
    <property type="entry name" value="LONG-CHAIN-FATTY-ACID--COA LIGASE"/>
    <property type="match status" value="1"/>
</dbReference>
<evidence type="ECO:0000259" key="1">
    <source>
        <dbReference type="Pfam" id="PF00501"/>
    </source>
</evidence>
<dbReference type="Gene3D" id="3.30.300.30">
    <property type="match status" value="1"/>
</dbReference>
<dbReference type="InterPro" id="IPR045851">
    <property type="entry name" value="AMP-bd_C_sf"/>
</dbReference>
<feature type="domain" description="AMP-binding enzyme C-terminal" evidence="2">
    <location>
        <begin position="455"/>
        <end position="530"/>
    </location>
</feature>
<dbReference type="PANTHER" id="PTHR43767:SF1">
    <property type="entry name" value="NONRIBOSOMAL PEPTIDE SYNTHASE PES1 (EUROFUNG)-RELATED"/>
    <property type="match status" value="1"/>
</dbReference>
<dbReference type="InterPro" id="IPR042099">
    <property type="entry name" value="ANL_N_sf"/>
</dbReference>
<dbReference type="PROSITE" id="PS00455">
    <property type="entry name" value="AMP_BINDING"/>
    <property type="match status" value="1"/>
</dbReference>
<dbReference type="InterPro" id="IPR050237">
    <property type="entry name" value="ATP-dep_AMP-bd_enzyme"/>
</dbReference>
<sequence>MTASQAPSQVRDAAAFAAEPVYQALEETAARFPQRPALYFEGVRLSYADFHRLVNRAARGFQDLGVKPGVHVGLFLGNTPHYAIAFLGVLRAGGTVVNYSPLDAERTLAHKIEDSHSDIMVTLDVPELLPRIRGFLETSRLRTLVVGTPTDFAGAGATSDAMEAVILSFADLLNNEGDFQPYPVADPENTLAVLQYTGGTTGVPKGAELTHGNLTCGCQQLMAALAGDLQTGQERVLAVLPPFHIYSMTVNLLFGIRLAAELYLHSRFDPDAVLKAVHEHRLSVLPAVPTMFIALIHHPQVGEYDLTSLRLCNSGGAPLPVEVQQRFQELTGCRLGEGWGMTETTAVGTYTPLTGERPPQGSCGCLVPGVSMKIAPMDAEGSLAAGERGEICVAGPNVMPRYWNNPDATTASFTEDGYFRTGDVGYMDQRGYVYIVDRTKDMILCSGYNVYPRVIEEAIYEHPDVEEVSVIGVKDSYRGQSPMAFVRLRQSAASLTLESLQDFLADRLGKHEMVRALALRDELPKTPVGKLSKKELYDETASFSL</sequence>
<dbReference type="InterPro" id="IPR020845">
    <property type="entry name" value="AMP-binding_CS"/>
</dbReference>
<accession>A0A9Q3W6U7</accession>
<dbReference type="CDD" id="cd05936">
    <property type="entry name" value="FC-FACS_FadD_like"/>
    <property type="match status" value="1"/>
</dbReference>
<dbReference type="GO" id="GO:0016878">
    <property type="term" value="F:acid-thiol ligase activity"/>
    <property type="evidence" value="ECO:0007669"/>
    <property type="project" value="UniProtKB-ARBA"/>
</dbReference>
<organism evidence="3 4">
    <name type="scientific">Alloalcanivorax xenomutans</name>
    <dbReference type="NCBI Taxonomy" id="1094342"/>
    <lineage>
        <taxon>Bacteria</taxon>
        <taxon>Pseudomonadati</taxon>
        <taxon>Pseudomonadota</taxon>
        <taxon>Gammaproteobacteria</taxon>
        <taxon>Oceanospirillales</taxon>
        <taxon>Alcanivoracaceae</taxon>
        <taxon>Alloalcanivorax</taxon>
    </lineage>
</organism>
<dbReference type="SUPFAM" id="SSF56801">
    <property type="entry name" value="Acetyl-CoA synthetase-like"/>
    <property type="match status" value="1"/>
</dbReference>
<dbReference type="RefSeq" id="WP_080531521.1">
    <property type="nucleotide sequence ID" value="NZ_CP012331.1"/>
</dbReference>
<feature type="domain" description="AMP-dependent synthetase/ligase" evidence="1">
    <location>
        <begin position="25"/>
        <end position="403"/>
    </location>
</feature>
<keyword evidence="4" id="KW-1185">Reference proteome</keyword>
<keyword evidence="3" id="KW-0436">Ligase</keyword>
<evidence type="ECO:0000259" key="2">
    <source>
        <dbReference type="Pfam" id="PF13193"/>
    </source>
</evidence>
<gene>
    <name evidence="3" type="ORF">LZG35_14955</name>
</gene>
<protein>
    <submittedName>
        <fullName evidence="3">Long-chain fatty acid--CoA ligase</fullName>
    </submittedName>
</protein>
<dbReference type="Proteomes" id="UP001107961">
    <property type="component" value="Unassembled WGS sequence"/>
</dbReference>
<evidence type="ECO:0000313" key="4">
    <source>
        <dbReference type="Proteomes" id="UP001107961"/>
    </source>
</evidence>
<reference evidence="3" key="1">
    <citation type="submission" date="2022-01" db="EMBL/GenBank/DDBJ databases">
        <authorList>
            <person name="Karlyshev A.V."/>
            <person name="Jaspars M."/>
        </authorList>
    </citation>
    <scope>NUCLEOTIDE SEQUENCE</scope>
    <source>
        <strain evidence="3">AGSA3-2</strain>
    </source>
</reference>
<dbReference type="KEGG" id="axe:P40_17785"/>
<evidence type="ECO:0000313" key="3">
    <source>
        <dbReference type="EMBL" id="MCE7509935.1"/>
    </source>
</evidence>
<name>A0A9Q3W6U7_9GAMM</name>
<dbReference type="EMBL" id="JAJVKT010000018">
    <property type="protein sequence ID" value="MCE7509935.1"/>
    <property type="molecule type" value="Genomic_DNA"/>
</dbReference>
<proteinExistence type="predicted"/>
<dbReference type="InterPro" id="IPR025110">
    <property type="entry name" value="AMP-bd_C"/>
</dbReference>
<comment type="caution">
    <text evidence="3">The sequence shown here is derived from an EMBL/GenBank/DDBJ whole genome shotgun (WGS) entry which is preliminary data.</text>
</comment>
<dbReference type="Pfam" id="PF13193">
    <property type="entry name" value="AMP-binding_C"/>
    <property type="match status" value="1"/>
</dbReference>
<dbReference type="Gene3D" id="3.40.50.12780">
    <property type="entry name" value="N-terminal domain of ligase-like"/>
    <property type="match status" value="1"/>
</dbReference>
<dbReference type="AlphaFoldDB" id="A0A9Q3W6U7"/>